<evidence type="ECO:0000256" key="15">
    <source>
        <dbReference type="ARBA" id="ARBA00031799"/>
    </source>
</evidence>
<sequence length="238" mass="25760">MLLPLPPVFPQMRLLSRVLAPHLTRAYAKDVKFGADARALMLQGVDLLADAVAVTMGPKGRTVIIEQSWGSPQVTKDAKLVQDIANNTNKEAGNGTTSATVLARSIAKEGFKKISKGANPVEIRKGVMLAVDAVIAELRKQSKFVTTPEEIAQVATTSANGDKEIGNIISNAMKKVGRKGVIIVKDGKTLNDELEIIESGMKFDRGYISSYFINTPKGQKCEFRDAYVLLSEKKISSV</sequence>
<keyword evidence="8" id="KW-0547">Nucleotide-binding</keyword>
<evidence type="ECO:0000256" key="9">
    <source>
        <dbReference type="ARBA" id="ARBA00022840"/>
    </source>
</evidence>
<dbReference type="PRINTS" id="PR00304">
    <property type="entry name" value="TCOMPLEXTCP1"/>
</dbReference>
<evidence type="ECO:0000313" key="19">
    <source>
        <dbReference type="Proteomes" id="UP000240080"/>
    </source>
</evidence>
<evidence type="ECO:0000256" key="1">
    <source>
        <dbReference type="ARBA" id="ARBA00004305"/>
    </source>
</evidence>
<evidence type="ECO:0000256" key="4">
    <source>
        <dbReference type="ARBA" id="ARBA00008020"/>
    </source>
</evidence>
<dbReference type="AlphaFoldDB" id="A0A2R8ZYF3"/>
<accession>A0A2R8ZYF3</accession>
<comment type="similarity">
    <text evidence="3">Belongs to the chaperonin (HSP60) family.</text>
</comment>
<dbReference type="InterPro" id="IPR001844">
    <property type="entry name" value="Cpn60/GroEL"/>
</dbReference>
<keyword evidence="19" id="KW-1185">Reference proteome</keyword>
<dbReference type="STRING" id="9597.ENSPPAP00000010011"/>
<comment type="subcellular location">
    <subcellularLocation>
        <location evidence="2">Cytoplasm</location>
    </subcellularLocation>
    <subcellularLocation>
        <location evidence="1">Mitochondrion matrix</location>
    </subcellularLocation>
</comment>
<name>A0A2R8ZYF3_PANPA</name>
<keyword evidence="12" id="KW-0143">Chaperone</keyword>
<dbReference type="InterPro" id="IPR027410">
    <property type="entry name" value="TCP-1-like_intermed_sf"/>
</dbReference>
<dbReference type="SUPFAM" id="SSF48592">
    <property type="entry name" value="GroEL equatorial domain-like"/>
    <property type="match status" value="1"/>
</dbReference>
<evidence type="ECO:0000256" key="10">
    <source>
        <dbReference type="ARBA" id="ARBA00022946"/>
    </source>
</evidence>
<protein>
    <recommendedName>
        <fullName evidence="6">60 kDa heat shock protein, mitochondrial</fullName>
        <ecNumber evidence="5">5.6.1.7</ecNumber>
    </recommendedName>
    <alternativeName>
        <fullName evidence="13">60 kDa chaperonin</fullName>
    </alternativeName>
    <alternativeName>
        <fullName evidence="15">Chaperonin 60</fullName>
    </alternativeName>
    <alternativeName>
        <fullName evidence="14">Heat shock protein 60</fullName>
    </alternativeName>
</protein>
<evidence type="ECO:0000256" key="7">
    <source>
        <dbReference type="ARBA" id="ARBA00022490"/>
    </source>
</evidence>
<comment type="similarity">
    <text evidence="4">Belongs to the TCP-1 chaperonin family.</text>
</comment>
<dbReference type="Gene3D" id="1.10.560.10">
    <property type="entry name" value="GroEL-like equatorial domain"/>
    <property type="match status" value="1"/>
</dbReference>
<dbReference type="PANTHER" id="PTHR45633">
    <property type="entry name" value="60 KDA HEAT SHOCK PROTEIN, MITOCHONDRIAL"/>
    <property type="match status" value="1"/>
</dbReference>
<dbReference type="Gene3D" id="3.50.7.10">
    <property type="entry name" value="GroEL"/>
    <property type="match status" value="1"/>
</dbReference>
<dbReference type="Bgee" id="ENSPPAG00000028239">
    <property type="expression patterns" value="Expressed in prefrontal cortex"/>
</dbReference>
<keyword evidence="10" id="KW-0809">Transit peptide</keyword>
<keyword evidence="7" id="KW-0963">Cytoplasm</keyword>
<dbReference type="InterPro" id="IPR027413">
    <property type="entry name" value="GROEL-like_equatorial_sf"/>
</dbReference>
<reference evidence="18 19" key="1">
    <citation type="journal article" date="2012" name="Nature">
        <title>The bonobo genome compared with the chimpanzee and human genomes.</title>
        <authorList>
            <person name="Prufer K."/>
            <person name="Munch K."/>
            <person name="Hellmann I."/>
            <person name="Akagi K."/>
            <person name="Miller J.R."/>
            <person name="Walenz B."/>
            <person name="Koren S."/>
            <person name="Sutton G."/>
            <person name="Kodira C."/>
            <person name="Winer R."/>
            <person name="Knight J.R."/>
            <person name="Mullikin J.C."/>
            <person name="Meader S.J."/>
            <person name="Ponting C.P."/>
            <person name="Lunter G."/>
            <person name="Higashino S."/>
            <person name="Hobolth A."/>
            <person name="Dutheil J."/>
            <person name="Karakoc E."/>
            <person name="Alkan C."/>
            <person name="Sajjadian S."/>
            <person name="Catacchio C.R."/>
            <person name="Ventura M."/>
            <person name="Marques-Bonet T."/>
            <person name="Eichler E.E."/>
            <person name="Andre C."/>
            <person name="Atencia R."/>
            <person name="Mugisha L."/>
            <person name="Junhold J."/>
            <person name="Patterson N."/>
            <person name="Siebauer M."/>
            <person name="Good J.M."/>
            <person name="Fischer A."/>
            <person name="Ptak S.E."/>
            <person name="Lachmann M."/>
            <person name="Symer D.E."/>
            <person name="Mailund T."/>
            <person name="Schierup M.H."/>
            <person name="Andres A.M."/>
            <person name="Kelso J."/>
            <person name="Paabo S."/>
        </authorList>
    </citation>
    <scope>NUCLEOTIDE SEQUENCE [LARGE SCALE GENOMIC DNA]</scope>
</reference>
<dbReference type="EC" id="5.6.1.7" evidence="5"/>
<dbReference type="Pfam" id="PF00118">
    <property type="entry name" value="Cpn60_TCP1"/>
    <property type="match status" value="1"/>
</dbReference>
<keyword evidence="11" id="KW-0496">Mitochondrion</keyword>
<dbReference type="InterPro" id="IPR002423">
    <property type="entry name" value="Cpn60/GroEL/TCP-1"/>
</dbReference>
<evidence type="ECO:0000256" key="13">
    <source>
        <dbReference type="ARBA" id="ARBA00029756"/>
    </source>
</evidence>
<dbReference type="GO" id="GO:0005524">
    <property type="term" value="F:ATP binding"/>
    <property type="evidence" value="ECO:0007669"/>
    <property type="project" value="UniProtKB-KW"/>
</dbReference>
<evidence type="ECO:0000256" key="12">
    <source>
        <dbReference type="ARBA" id="ARBA00023186"/>
    </source>
</evidence>
<evidence type="ECO:0000256" key="11">
    <source>
        <dbReference type="ARBA" id="ARBA00023128"/>
    </source>
</evidence>
<dbReference type="GO" id="GO:0042026">
    <property type="term" value="P:protein refolding"/>
    <property type="evidence" value="ECO:0007669"/>
    <property type="project" value="InterPro"/>
</dbReference>
<dbReference type="GO" id="GO:0005759">
    <property type="term" value="C:mitochondrial matrix"/>
    <property type="evidence" value="ECO:0007669"/>
    <property type="project" value="UniProtKB-SubCell"/>
</dbReference>
<evidence type="ECO:0000256" key="14">
    <source>
        <dbReference type="ARBA" id="ARBA00030005"/>
    </source>
</evidence>
<evidence type="ECO:0000256" key="2">
    <source>
        <dbReference type="ARBA" id="ARBA00004496"/>
    </source>
</evidence>
<evidence type="ECO:0000256" key="3">
    <source>
        <dbReference type="ARBA" id="ARBA00006607"/>
    </source>
</evidence>
<evidence type="ECO:0000256" key="6">
    <source>
        <dbReference type="ARBA" id="ARBA00019981"/>
    </source>
</evidence>
<reference evidence="18" key="2">
    <citation type="submission" date="2025-08" db="UniProtKB">
        <authorList>
            <consortium name="Ensembl"/>
        </authorList>
    </citation>
    <scope>IDENTIFICATION</scope>
</reference>
<evidence type="ECO:0000256" key="16">
    <source>
        <dbReference type="ARBA" id="ARBA00037436"/>
    </source>
</evidence>
<evidence type="ECO:0000313" key="18">
    <source>
        <dbReference type="Ensembl" id="ENSPPAP00000010011.1"/>
    </source>
</evidence>
<keyword evidence="9" id="KW-0067">ATP-binding</keyword>
<dbReference type="Proteomes" id="UP000240080">
    <property type="component" value="Chromosome 12"/>
</dbReference>
<dbReference type="InterPro" id="IPR027409">
    <property type="entry name" value="GroEL-like_apical_dom_sf"/>
</dbReference>
<dbReference type="GeneTree" id="ENSGT00390000005727"/>
<comment type="function">
    <text evidence="16">Chaperonin implicated in mitochondrial protein import and macromolecular assembly. Together with Hsp10, facilitates the correct folding of imported proteins. May also prevent misfolding and promote the refolding and proper assembly of unfolded polypeptides generated under stress conditions in the mitochondrial matrix. The functional units of these chaperonins consist of heptameric rings of the large subunit Hsp60, which function as a back-to-back double ring. In a cyclic reaction, Hsp60 ring complexes bind one unfolded substrate protein per ring, followed by the binding of ATP and association with 2 heptameric rings of the co-chaperonin Hsp10. This leads to sequestration of the substrate protein in the inner cavity of Hsp60 where, for a certain period of time, it can fold undisturbed by other cell components. Synchronous hydrolysis of ATP in all Hsp60 subunits results in the dissociation of the chaperonin rings and the release of ADP and the folded substrate protein.</text>
</comment>
<dbReference type="InterPro" id="IPR017998">
    <property type="entry name" value="Chaperone_TCP-1"/>
</dbReference>
<dbReference type="OMA" id="WEFWDAY"/>
<dbReference type="FunFam" id="3.30.260.10:FF:000018">
    <property type="entry name" value="Heat shock protein 60"/>
    <property type="match status" value="1"/>
</dbReference>
<evidence type="ECO:0000256" key="17">
    <source>
        <dbReference type="ARBA" id="ARBA00046475"/>
    </source>
</evidence>
<dbReference type="EMBL" id="AJFE02037452">
    <property type="status" value="NOT_ANNOTATED_CDS"/>
    <property type="molecule type" value="Genomic_DNA"/>
</dbReference>
<dbReference type="GO" id="GO:0140662">
    <property type="term" value="F:ATP-dependent protein folding chaperone"/>
    <property type="evidence" value="ECO:0007669"/>
    <property type="project" value="InterPro"/>
</dbReference>
<reference evidence="18" key="3">
    <citation type="submission" date="2025-09" db="UniProtKB">
        <authorList>
            <consortium name="Ensembl"/>
        </authorList>
    </citation>
    <scope>IDENTIFICATION</scope>
</reference>
<evidence type="ECO:0000256" key="8">
    <source>
        <dbReference type="ARBA" id="ARBA00022741"/>
    </source>
</evidence>
<evidence type="ECO:0000256" key="5">
    <source>
        <dbReference type="ARBA" id="ARBA00012198"/>
    </source>
</evidence>
<dbReference type="Gene3D" id="3.30.260.10">
    <property type="entry name" value="TCP-1-like chaperonin intermediate domain"/>
    <property type="match status" value="1"/>
</dbReference>
<comment type="subunit">
    <text evidence="17">Homoheptamer arranged in a ring structure. The functional units of these chaperonins consist of heptameric rings of the large subunit Hsp60, which function as a back-to-back double ring. Interacts with 2 heptameric Hsp10 rings to form the symmetrical football complex. Interacts with HRAS. Interacts with ATAD3A. Interacts with ETFBKMT and EEF1AKMT3. Interacts with MFHAS1.</text>
</comment>
<dbReference type="Ensembl" id="ENSPPAT00000032658.1">
    <property type="protein sequence ID" value="ENSPPAP00000010011.1"/>
    <property type="gene ID" value="ENSPPAG00000028239.1"/>
</dbReference>
<proteinExistence type="inferred from homology"/>
<organism evidence="18 19">
    <name type="scientific">Pan paniscus</name>
    <name type="common">Pygmy chimpanzee</name>
    <name type="synonym">Bonobo</name>
    <dbReference type="NCBI Taxonomy" id="9597"/>
    <lineage>
        <taxon>Eukaryota</taxon>
        <taxon>Metazoa</taxon>
        <taxon>Chordata</taxon>
        <taxon>Craniata</taxon>
        <taxon>Vertebrata</taxon>
        <taxon>Euteleostomi</taxon>
        <taxon>Mammalia</taxon>
        <taxon>Eutheria</taxon>
        <taxon>Euarchontoglires</taxon>
        <taxon>Primates</taxon>
        <taxon>Haplorrhini</taxon>
        <taxon>Catarrhini</taxon>
        <taxon>Hominidae</taxon>
        <taxon>Pan</taxon>
    </lineage>
</organism>